<dbReference type="EMBL" id="BLZA01000058">
    <property type="protein sequence ID" value="GHJ90300.1"/>
    <property type="molecule type" value="Genomic_DNA"/>
</dbReference>
<reference evidence="1" key="1">
    <citation type="submission" date="2020-07" db="EMBL/GenBank/DDBJ databases">
        <title>Draft Genome Sequence of a Deep-Sea Yeast, Naganishia (Cryptococcus) liquefaciens strain N6.</title>
        <authorList>
            <person name="Han Y.W."/>
            <person name="Kajitani R."/>
            <person name="Morimoto H."/>
            <person name="Parhat M."/>
            <person name="Tsubouchi H."/>
            <person name="Bakenova O."/>
            <person name="Ogata M."/>
            <person name="Argunhan B."/>
            <person name="Aoki R."/>
            <person name="Kajiwara S."/>
            <person name="Itoh T."/>
            <person name="Iwasaki H."/>
        </authorList>
    </citation>
    <scope>NUCLEOTIDE SEQUENCE</scope>
    <source>
        <strain evidence="1">N6</strain>
    </source>
</reference>
<proteinExistence type="predicted"/>
<organism evidence="1 2">
    <name type="scientific">Naganishia liquefaciens</name>
    <dbReference type="NCBI Taxonomy" id="104408"/>
    <lineage>
        <taxon>Eukaryota</taxon>
        <taxon>Fungi</taxon>
        <taxon>Dikarya</taxon>
        <taxon>Basidiomycota</taxon>
        <taxon>Agaricomycotina</taxon>
        <taxon>Tremellomycetes</taxon>
        <taxon>Filobasidiales</taxon>
        <taxon>Filobasidiaceae</taxon>
        <taxon>Naganishia</taxon>
    </lineage>
</organism>
<gene>
    <name evidence="1" type="ORF">NliqN6_6702</name>
</gene>
<evidence type="ECO:0000313" key="1">
    <source>
        <dbReference type="EMBL" id="GHJ90300.1"/>
    </source>
</evidence>
<name>A0A8H3U0J6_9TREE</name>
<evidence type="ECO:0000313" key="2">
    <source>
        <dbReference type="Proteomes" id="UP000620104"/>
    </source>
</evidence>
<accession>A0A8H3U0J6</accession>
<comment type="caution">
    <text evidence="1">The sequence shown here is derived from an EMBL/GenBank/DDBJ whole genome shotgun (WGS) entry which is preliminary data.</text>
</comment>
<protein>
    <submittedName>
        <fullName evidence="1">Uncharacterized protein</fullName>
    </submittedName>
</protein>
<dbReference type="AlphaFoldDB" id="A0A8H3U0J6"/>
<dbReference type="Proteomes" id="UP000620104">
    <property type="component" value="Unassembled WGS sequence"/>
</dbReference>
<dbReference type="OrthoDB" id="10649773at2759"/>
<sequence>MPELVLDVLIEVAAFCAGAFDFRTLVHLALSCKSIHDAVKPLLDVPILLWTDKITEEGRRLREFLAEYDLSSHPRRETFRPLIRAWSRIQLIISMDSTLLQNIMSDTQYNRNINALFPNLIAVIQHNTAWPGKWEVALRRSIEDNLLSSVIQSTTSAFRSSTPDDISQHRTYKLLDLYASHALACQRCHSYTTTRQHGNISFGRVAVHFGSNIWSAGGTAESAFISEIPNFCELASRFSSMASSGLSVFVVEGIDLDDIEAILARLQAWMRQSSAPLSFVTVIDPIGTDSNLLVAPYWLNMAEFYSTTKLSARIRIQTPLLYWALTSIDFDPIRNEIHLARWDQGSTIRPGAEMWTESLISGMFGRRVHSIIKRRINEPAEADMLEASSLEWSMPTGSDPAR</sequence>
<keyword evidence="2" id="KW-1185">Reference proteome</keyword>